<keyword evidence="2" id="KW-0732">Signal</keyword>
<gene>
    <name evidence="3" type="ORF">HYX28_08860</name>
</gene>
<comment type="caution">
    <text evidence="3">The sequence shown here is derived from an EMBL/GenBank/DDBJ whole genome shotgun (WGS) entry which is preliminary data.</text>
</comment>
<organism evidence="3 4">
    <name type="scientific">Candidatus Korobacter versatilis</name>
    <dbReference type="NCBI Taxonomy" id="658062"/>
    <lineage>
        <taxon>Bacteria</taxon>
        <taxon>Pseudomonadati</taxon>
        <taxon>Acidobacteriota</taxon>
        <taxon>Terriglobia</taxon>
        <taxon>Terriglobales</taxon>
        <taxon>Candidatus Korobacteraceae</taxon>
        <taxon>Candidatus Korobacter</taxon>
    </lineage>
</organism>
<accession>A0A932AAW5</accession>
<evidence type="ECO:0000256" key="2">
    <source>
        <dbReference type="SAM" id="SignalP"/>
    </source>
</evidence>
<reference evidence="3" key="1">
    <citation type="submission" date="2020-07" db="EMBL/GenBank/DDBJ databases">
        <title>Huge and variable diversity of episymbiotic CPR bacteria and DPANN archaea in groundwater ecosystems.</title>
        <authorList>
            <person name="He C.Y."/>
            <person name="Keren R."/>
            <person name="Whittaker M."/>
            <person name="Farag I.F."/>
            <person name="Doudna J."/>
            <person name="Cate J.H.D."/>
            <person name="Banfield J.F."/>
        </authorList>
    </citation>
    <scope>NUCLEOTIDE SEQUENCE</scope>
    <source>
        <strain evidence="3">NC_groundwater_580_Pr5_B-0.1um_64_19</strain>
    </source>
</reference>
<name>A0A932AAW5_9BACT</name>
<dbReference type="Proteomes" id="UP000779809">
    <property type="component" value="Unassembled WGS sequence"/>
</dbReference>
<feature type="chain" id="PRO_5037300050" description="TrbI/VirB10 family protein" evidence="2">
    <location>
        <begin position="18"/>
        <end position="264"/>
    </location>
</feature>
<dbReference type="InterPro" id="IPR042217">
    <property type="entry name" value="T4SS_VirB10/TrbI"/>
</dbReference>
<evidence type="ECO:0000256" key="1">
    <source>
        <dbReference type="SAM" id="MobiDB-lite"/>
    </source>
</evidence>
<feature type="region of interest" description="Disordered" evidence="1">
    <location>
        <begin position="134"/>
        <end position="159"/>
    </location>
</feature>
<proteinExistence type="predicted"/>
<evidence type="ECO:0000313" key="4">
    <source>
        <dbReference type="Proteomes" id="UP000779809"/>
    </source>
</evidence>
<feature type="compositionally biased region" description="Basic and acidic residues" evidence="1">
    <location>
        <begin position="141"/>
        <end position="159"/>
    </location>
</feature>
<evidence type="ECO:0008006" key="5">
    <source>
        <dbReference type="Google" id="ProtNLM"/>
    </source>
</evidence>
<dbReference type="AlphaFoldDB" id="A0A932AAW5"/>
<feature type="signal peptide" evidence="2">
    <location>
        <begin position="1"/>
        <end position="17"/>
    </location>
</feature>
<dbReference type="EMBL" id="JACPNR010000011">
    <property type="protein sequence ID" value="MBI2678879.1"/>
    <property type="molecule type" value="Genomic_DNA"/>
</dbReference>
<evidence type="ECO:0000313" key="3">
    <source>
        <dbReference type="EMBL" id="MBI2678879.1"/>
    </source>
</evidence>
<sequence length="264" mass="28062">MKRLAVFFVFLSALANAQQQLAPAQGQERPQSAPQPAVETLPQTVELPAGTHVLLVLKNAISSKNARPGDAVYLQSNFPVVQDGVVVIPAGTYVQGVVDSAKRSGRVKGRAEIQMHFTRLVYPNGYMVSMASNVGSSDSSDAQRVEDREGTVRAEGTKGRDAATIATTTGTGTLIGGLSQRSWGGAGIGAGIGAGVGILTTMLTRGNEVRFEPGSTVDMVLQRPVRVDMARVASDPWQIPPPQQRIIYQPQPQQQRVPVVGIPR</sequence>
<protein>
    <recommendedName>
        <fullName evidence="5">TrbI/VirB10 family protein</fullName>
    </recommendedName>
</protein>
<dbReference type="Gene3D" id="2.40.128.260">
    <property type="entry name" value="Type IV secretion system, VirB10/TraB/TrbI"/>
    <property type="match status" value="1"/>
</dbReference>